<evidence type="ECO:0000313" key="8">
    <source>
        <dbReference type="Proteomes" id="UP001183226"/>
    </source>
</evidence>
<reference evidence="8" key="1">
    <citation type="submission" date="2023-07" db="EMBL/GenBank/DDBJ databases">
        <title>30 novel species of actinomycetes from the DSMZ collection.</title>
        <authorList>
            <person name="Nouioui I."/>
        </authorList>
    </citation>
    <scope>NUCLEOTIDE SEQUENCE [LARGE SCALE GENOMIC DNA]</scope>
    <source>
        <strain evidence="8">DSM 45055</strain>
    </source>
</reference>
<name>A0ABU2KUN2_9ACTN</name>
<dbReference type="EC" id="1.1.1.169" evidence="4"/>
<comment type="function">
    <text evidence="4">Catalyzes the NADPH-dependent reduction of ketopantoate into pantoic acid.</text>
</comment>
<comment type="similarity">
    <text evidence="1 4">Belongs to the ketopantoate reductase family.</text>
</comment>
<dbReference type="InterPro" id="IPR051402">
    <property type="entry name" value="KPR-Related"/>
</dbReference>
<evidence type="ECO:0000259" key="6">
    <source>
        <dbReference type="Pfam" id="PF08546"/>
    </source>
</evidence>
<dbReference type="InterPro" id="IPR008927">
    <property type="entry name" value="6-PGluconate_DH-like_C_sf"/>
</dbReference>
<evidence type="ECO:0000256" key="4">
    <source>
        <dbReference type="RuleBase" id="RU362068"/>
    </source>
</evidence>
<dbReference type="InterPro" id="IPR013752">
    <property type="entry name" value="KPA_reductase"/>
</dbReference>
<comment type="caution">
    <text evidence="7">The sequence shown here is derived from an EMBL/GenBank/DDBJ whole genome shotgun (WGS) entry which is preliminary data.</text>
</comment>
<dbReference type="InterPro" id="IPR036291">
    <property type="entry name" value="NAD(P)-bd_dom_sf"/>
</dbReference>
<protein>
    <recommendedName>
        <fullName evidence="4">2-dehydropantoate 2-reductase</fullName>
        <ecNumber evidence="4">1.1.1.169</ecNumber>
    </recommendedName>
    <alternativeName>
        <fullName evidence="4">Ketopantoate reductase</fullName>
    </alternativeName>
</protein>
<gene>
    <name evidence="7" type="ORF">RM446_12860</name>
</gene>
<accession>A0ABU2KUN2</accession>
<keyword evidence="2 4" id="KW-0521">NADP</keyword>
<dbReference type="Proteomes" id="UP001183226">
    <property type="component" value="Unassembled WGS sequence"/>
</dbReference>
<dbReference type="NCBIfam" id="NF005091">
    <property type="entry name" value="PRK06522.2-2"/>
    <property type="match status" value="1"/>
</dbReference>
<evidence type="ECO:0000313" key="7">
    <source>
        <dbReference type="EMBL" id="MDT0303006.1"/>
    </source>
</evidence>
<keyword evidence="3 4" id="KW-0560">Oxidoreductase</keyword>
<dbReference type="InterPro" id="IPR013328">
    <property type="entry name" value="6PGD_dom2"/>
</dbReference>
<dbReference type="PANTHER" id="PTHR21708">
    <property type="entry name" value="PROBABLE 2-DEHYDROPANTOATE 2-REDUCTASE"/>
    <property type="match status" value="1"/>
</dbReference>
<dbReference type="RefSeq" id="WP_311545490.1">
    <property type="nucleotide sequence ID" value="NZ_JAVREK010000011.1"/>
</dbReference>
<dbReference type="Gene3D" id="1.10.1040.10">
    <property type="entry name" value="N-(1-d-carboxylethyl)-l-norvaline Dehydrogenase, domain 2"/>
    <property type="match status" value="1"/>
</dbReference>
<evidence type="ECO:0000259" key="5">
    <source>
        <dbReference type="Pfam" id="PF02558"/>
    </source>
</evidence>
<evidence type="ECO:0000256" key="2">
    <source>
        <dbReference type="ARBA" id="ARBA00022857"/>
    </source>
</evidence>
<dbReference type="InterPro" id="IPR003710">
    <property type="entry name" value="ApbA"/>
</dbReference>
<dbReference type="InterPro" id="IPR013332">
    <property type="entry name" value="KPR_N"/>
</dbReference>
<feature type="domain" description="Ketopantoate reductase N-terminal" evidence="5">
    <location>
        <begin position="22"/>
        <end position="158"/>
    </location>
</feature>
<keyword evidence="8" id="KW-1185">Reference proteome</keyword>
<comment type="catalytic activity">
    <reaction evidence="4">
        <text>(R)-pantoate + NADP(+) = 2-dehydropantoate + NADPH + H(+)</text>
        <dbReference type="Rhea" id="RHEA:16233"/>
        <dbReference type="ChEBI" id="CHEBI:11561"/>
        <dbReference type="ChEBI" id="CHEBI:15378"/>
        <dbReference type="ChEBI" id="CHEBI:15980"/>
        <dbReference type="ChEBI" id="CHEBI:57783"/>
        <dbReference type="ChEBI" id="CHEBI:58349"/>
        <dbReference type="EC" id="1.1.1.169"/>
    </reaction>
</comment>
<dbReference type="Gene3D" id="3.40.50.720">
    <property type="entry name" value="NAD(P)-binding Rossmann-like Domain"/>
    <property type="match status" value="1"/>
</dbReference>
<dbReference type="NCBIfam" id="TIGR00745">
    <property type="entry name" value="apbA_panE"/>
    <property type="match status" value="1"/>
</dbReference>
<dbReference type="PANTHER" id="PTHR21708:SF26">
    <property type="entry name" value="2-DEHYDROPANTOATE 2-REDUCTASE"/>
    <property type="match status" value="1"/>
</dbReference>
<dbReference type="Pfam" id="PF02558">
    <property type="entry name" value="ApbA"/>
    <property type="match status" value="1"/>
</dbReference>
<dbReference type="GO" id="GO:0008677">
    <property type="term" value="F:2-dehydropantoate 2-reductase activity"/>
    <property type="evidence" value="ECO:0007669"/>
    <property type="project" value="UniProtKB-EC"/>
</dbReference>
<keyword evidence="4" id="KW-0566">Pantothenate biosynthesis</keyword>
<organism evidence="7 8">
    <name type="scientific">Streptomonospora wellingtoniae</name>
    <dbReference type="NCBI Taxonomy" id="3075544"/>
    <lineage>
        <taxon>Bacteria</taxon>
        <taxon>Bacillati</taxon>
        <taxon>Actinomycetota</taxon>
        <taxon>Actinomycetes</taxon>
        <taxon>Streptosporangiales</taxon>
        <taxon>Nocardiopsidaceae</taxon>
        <taxon>Streptomonospora</taxon>
    </lineage>
</organism>
<sequence>MTRSTRSPSAAALPLERPQRAAVVGAGAVGTVVAEAVHAAGHRVTLCARRPLESPTVERDGVRSRLDVPVATRAAEVDPGADWVLVATKAQDTPHTVGWIRHLAGPSTRVVALQNGIDHHDRFAPLLASGRLVPALVYISAERLSRSHVLHRWGRRLVVPRDADGADFAELLGRSSIEVVRHADFTTAAWGKLLTNAAANPLTALTQQRMHVLHQSDMRELAHGLLTEAVAAGRAEGAALSGADARQTLDLYDGLNPQTGTSMLADRLAGRPLEYDLITGAVVRAGDRHGVPVPLSRAVLALLRAQGGGASRDALLGLQPRPS</sequence>
<evidence type="ECO:0000256" key="1">
    <source>
        <dbReference type="ARBA" id="ARBA00007870"/>
    </source>
</evidence>
<proteinExistence type="inferred from homology"/>
<feature type="domain" description="Ketopantoate reductase C-terminal" evidence="6">
    <location>
        <begin position="184"/>
        <end position="305"/>
    </location>
</feature>
<comment type="pathway">
    <text evidence="4">Cofactor biosynthesis; (R)-pantothenate biosynthesis; (R)-pantoate from 3-methyl-2-oxobutanoate: step 2/2.</text>
</comment>
<evidence type="ECO:0000256" key="3">
    <source>
        <dbReference type="ARBA" id="ARBA00023002"/>
    </source>
</evidence>
<dbReference type="EMBL" id="JAVREK010000011">
    <property type="protein sequence ID" value="MDT0303006.1"/>
    <property type="molecule type" value="Genomic_DNA"/>
</dbReference>
<dbReference type="SUPFAM" id="SSF48179">
    <property type="entry name" value="6-phosphogluconate dehydrogenase C-terminal domain-like"/>
    <property type="match status" value="1"/>
</dbReference>
<dbReference type="Pfam" id="PF08546">
    <property type="entry name" value="ApbA_C"/>
    <property type="match status" value="1"/>
</dbReference>
<dbReference type="SUPFAM" id="SSF51735">
    <property type="entry name" value="NAD(P)-binding Rossmann-fold domains"/>
    <property type="match status" value="1"/>
</dbReference>